<keyword evidence="1" id="KW-0812">Transmembrane</keyword>
<proteinExistence type="predicted"/>
<evidence type="ECO:0000313" key="2">
    <source>
        <dbReference type="EMBL" id="TFD03329.1"/>
    </source>
</evidence>
<dbReference type="EMBL" id="SOGO01000021">
    <property type="protein sequence ID" value="TFD03329.1"/>
    <property type="molecule type" value="Genomic_DNA"/>
</dbReference>
<reference evidence="2 3" key="1">
    <citation type="submission" date="2019-03" db="EMBL/GenBank/DDBJ databases">
        <title>Genomics of glacier-inhabiting Cryobacterium strains.</title>
        <authorList>
            <person name="Liu Q."/>
            <person name="Xin Y.-H."/>
        </authorList>
    </citation>
    <scope>NUCLEOTIDE SEQUENCE [LARGE SCALE GENOMIC DNA]</scope>
    <source>
        <strain evidence="2 3">TMT2-16</strain>
    </source>
</reference>
<sequence>MMTIQASQAGHNDRHERGFGLIEIVISMFLLSLLTIAFLPLLITAMKTTVLSSTIASASQLVSQQLDAIRAVAPNCAEVGAFDDASVATSGLSGGTVFQPHRLVGPCPGTYPGVISVRAWVTKAGDVKVMAEATTLVYVKSATP</sequence>
<gene>
    <name evidence="2" type="ORF">E3T25_06870</name>
</gene>
<keyword evidence="1" id="KW-1133">Transmembrane helix</keyword>
<evidence type="ECO:0000313" key="3">
    <source>
        <dbReference type="Proteomes" id="UP000297851"/>
    </source>
</evidence>
<dbReference type="Pfam" id="PF07963">
    <property type="entry name" value="N_methyl"/>
    <property type="match status" value="1"/>
</dbReference>
<organism evidence="2 3">
    <name type="scientific">Cryobacterium sandaracinum</name>
    <dbReference type="NCBI Taxonomy" id="1259247"/>
    <lineage>
        <taxon>Bacteria</taxon>
        <taxon>Bacillati</taxon>
        <taxon>Actinomycetota</taxon>
        <taxon>Actinomycetes</taxon>
        <taxon>Micrococcales</taxon>
        <taxon>Microbacteriaceae</taxon>
        <taxon>Cryobacterium</taxon>
    </lineage>
</organism>
<dbReference type="InterPro" id="IPR012902">
    <property type="entry name" value="N_methyl_site"/>
</dbReference>
<name>A0ABY2JDW4_9MICO</name>
<keyword evidence="3" id="KW-1185">Reference proteome</keyword>
<protein>
    <recommendedName>
        <fullName evidence="4">Type II secretion system protein</fullName>
    </recommendedName>
</protein>
<evidence type="ECO:0000256" key="1">
    <source>
        <dbReference type="SAM" id="Phobius"/>
    </source>
</evidence>
<feature type="transmembrane region" description="Helical" evidence="1">
    <location>
        <begin position="21"/>
        <end position="43"/>
    </location>
</feature>
<keyword evidence="1" id="KW-0472">Membrane</keyword>
<dbReference type="Proteomes" id="UP000297851">
    <property type="component" value="Unassembled WGS sequence"/>
</dbReference>
<evidence type="ECO:0008006" key="4">
    <source>
        <dbReference type="Google" id="ProtNLM"/>
    </source>
</evidence>
<accession>A0ABY2JDW4</accession>
<comment type="caution">
    <text evidence="2">The sequence shown here is derived from an EMBL/GenBank/DDBJ whole genome shotgun (WGS) entry which is preliminary data.</text>
</comment>